<organism evidence="1 2">
    <name type="scientific">Arctium lappa</name>
    <name type="common">Greater burdock</name>
    <name type="synonym">Lappa major</name>
    <dbReference type="NCBI Taxonomy" id="4217"/>
    <lineage>
        <taxon>Eukaryota</taxon>
        <taxon>Viridiplantae</taxon>
        <taxon>Streptophyta</taxon>
        <taxon>Embryophyta</taxon>
        <taxon>Tracheophyta</taxon>
        <taxon>Spermatophyta</taxon>
        <taxon>Magnoliopsida</taxon>
        <taxon>eudicotyledons</taxon>
        <taxon>Gunneridae</taxon>
        <taxon>Pentapetalae</taxon>
        <taxon>asterids</taxon>
        <taxon>campanulids</taxon>
        <taxon>Asterales</taxon>
        <taxon>Asteraceae</taxon>
        <taxon>Carduoideae</taxon>
        <taxon>Cardueae</taxon>
        <taxon>Arctiinae</taxon>
        <taxon>Arctium</taxon>
    </lineage>
</organism>
<name>A0ACB9CGS4_ARCLA</name>
<gene>
    <name evidence="1" type="ORF">L6452_12790</name>
</gene>
<comment type="caution">
    <text evidence="1">The sequence shown here is derived from an EMBL/GenBank/DDBJ whole genome shotgun (WGS) entry which is preliminary data.</text>
</comment>
<accession>A0ACB9CGS4</accession>
<sequence length="80" mass="9168">MIMGAAAFQIVQVKFRRDSDVFSRGSDALERIQHQLQFLFLACCVGADLWCCKRPPDVSWTCFVAAVFFFIVFDQVNRSL</sequence>
<reference evidence="2" key="1">
    <citation type="journal article" date="2022" name="Mol. Ecol. Resour.">
        <title>The genomes of chicory, endive, great burdock and yacon provide insights into Asteraceae palaeo-polyploidization history and plant inulin production.</title>
        <authorList>
            <person name="Fan W."/>
            <person name="Wang S."/>
            <person name="Wang H."/>
            <person name="Wang A."/>
            <person name="Jiang F."/>
            <person name="Liu H."/>
            <person name="Zhao H."/>
            <person name="Xu D."/>
            <person name="Zhang Y."/>
        </authorList>
    </citation>
    <scope>NUCLEOTIDE SEQUENCE [LARGE SCALE GENOMIC DNA]</scope>
    <source>
        <strain evidence="2">cv. Niubang</strain>
    </source>
</reference>
<keyword evidence="2" id="KW-1185">Reference proteome</keyword>
<evidence type="ECO:0000313" key="1">
    <source>
        <dbReference type="EMBL" id="KAI3733347.1"/>
    </source>
</evidence>
<protein>
    <submittedName>
        <fullName evidence="1">Uncharacterized protein</fullName>
    </submittedName>
</protein>
<dbReference type="EMBL" id="CM042050">
    <property type="protein sequence ID" value="KAI3733347.1"/>
    <property type="molecule type" value="Genomic_DNA"/>
</dbReference>
<dbReference type="Proteomes" id="UP001055879">
    <property type="component" value="Linkage Group LG04"/>
</dbReference>
<evidence type="ECO:0000313" key="2">
    <source>
        <dbReference type="Proteomes" id="UP001055879"/>
    </source>
</evidence>
<reference evidence="1 2" key="2">
    <citation type="journal article" date="2022" name="Mol. Ecol. Resour.">
        <title>The genomes of chicory, endive, great burdock and yacon provide insights into Asteraceae paleo-polyploidization history and plant inulin production.</title>
        <authorList>
            <person name="Fan W."/>
            <person name="Wang S."/>
            <person name="Wang H."/>
            <person name="Wang A."/>
            <person name="Jiang F."/>
            <person name="Liu H."/>
            <person name="Zhao H."/>
            <person name="Xu D."/>
            <person name="Zhang Y."/>
        </authorList>
    </citation>
    <scope>NUCLEOTIDE SEQUENCE [LARGE SCALE GENOMIC DNA]</scope>
    <source>
        <strain evidence="2">cv. Niubang</strain>
    </source>
</reference>
<proteinExistence type="predicted"/>